<name>A0AA88Y4W4_PINIB</name>
<gene>
    <name evidence="12" type="ORF">FSP39_004796</name>
</gene>
<dbReference type="PRINTS" id="PR00237">
    <property type="entry name" value="GPCRRHODOPSN"/>
</dbReference>
<feature type="transmembrane region" description="Helical" evidence="10">
    <location>
        <begin position="71"/>
        <end position="96"/>
    </location>
</feature>
<evidence type="ECO:0000256" key="6">
    <source>
        <dbReference type="ARBA" id="ARBA00023136"/>
    </source>
</evidence>
<keyword evidence="13" id="KW-1185">Reference proteome</keyword>
<dbReference type="GO" id="GO:0005886">
    <property type="term" value="C:plasma membrane"/>
    <property type="evidence" value="ECO:0007669"/>
    <property type="project" value="TreeGrafter"/>
</dbReference>
<evidence type="ECO:0000256" key="2">
    <source>
        <dbReference type="ARBA" id="ARBA00010663"/>
    </source>
</evidence>
<evidence type="ECO:0000313" key="13">
    <source>
        <dbReference type="Proteomes" id="UP001186944"/>
    </source>
</evidence>
<feature type="transmembrane region" description="Helical" evidence="10">
    <location>
        <begin position="153"/>
        <end position="171"/>
    </location>
</feature>
<evidence type="ECO:0000256" key="1">
    <source>
        <dbReference type="ARBA" id="ARBA00004141"/>
    </source>
</evidence>
<feature type="transmembrane region" description="Helical" evidence="10">
    <location>
        <begin position="304"/>
        <end position="324"/>
    </location>
</feature>
<dbReference type="PANTHER" id="PTHR45695">
    <property type="entry name" value="LEUCOKININ RECEPTOR-RELATED"/>
    <property type="match status" value="1"/>
</dbReference>
<dbReference type="InterPro" id="IPR017452">
    <property type="entry name" value="GPCR_Rhodpsn_7TM"/>
</dbReference>
<dbReference type="AlphaFoldDB" id="A0AA88Y4W4"/>
<keyword evidence="5 9" id="KW-0297">G-protein coupled receptor</keyword>
<evidence type="ECO:0000313" key="12">
    <source>
        <dbReference type="EMBL" id="KAK3089581.1"/>
    </source>
</evidence>
<dbReference type="InterPro" id="IPR000276">
    <property type="entry name" value="GPCR_Rhodpsn"/>
</dbReference>
<feature type="transmembrane region" description="Helical" evidence="10">
    <location>
        <begin position="250"/>
        <end position="272"/>
    </location>
</feature>
<evidence type="ECO:0000256" key="7">
    <source>
        <dbReference type="ARBA" id="ARBA00023170"/>
    </source>
</evidence>
<dbReference type="Proteomes" id="UP001186944">
    <property type="component" value="Unassembled WGS sequence"/>
</dbReference>
<dbReference type="EMBL" id="VSWD01000010">
    <property type="protein sequence ID" value="KAK3089581.1"/>
    <property type="molecule type" value="Genomic_DNA"/>
</dbReference>
<dbReference type="Gene3D" id="1.20.1070.10">
    <property type="entry name" value="Rhodopsin 7-helix transmembrane proteins"/>
    <property type="match status" value="1"/>
</dbReference>
<feature type="transmembrane region" description="Helical" evidence="10">
    <location>
        <begin position="108"/>
        <end position="133"/>
    </location>
</feature>
<evidence type="ECO:0000256" key="4">
    <source>
        <dbReference type="ARBA" id="ARBA00022989"/>
    </source>
</evidence>
<feature type="transmembrane region" description="Helical" evidence="10">
    <location>
        <begin position="192"/>
        <end position="213"/>
    </location>
</feature>
<accession>A0AA88Y4W4</accession>
<keyword evidence="6 10" id="KW-0472">Membrane</keyword>
<dbReference type="PANTHER" id="PTHR45695:SF9">
    <property type="entry name" value="LEUCOKININ RECEPTOR"/>
    <property type="match status" value="1"/>
</dbReference>
<protein>
    <recommendedName>
        <fullName evidence="11">G-protein coupled receptors family 1 profile domain-containing protein</fullName>
    </recommendedName>
</protein>
<dbReference type="InterPro" id="IPR000611">
    <property type="entry name" value="NPY_rcpt"/>
</dbReference>
<keyword evidence="7 9" id="KW-0675">Receptor</keyword>
<dbReference type="GO" id="GO:0004983">
    <property type="term" value="F:neuropeptide Y receptor activity"/>
    <property type="evidence" value="ECO:0007669"/>
    <property type="project" value="InterPro"/>
</dbReference>
<evidence type="ECO:0000256" key="9">
    <source>
        <dbReference type="RuleBase" id="RU000688"/>
    </source>
</evidence>
<dbReference type="PROSITE" id="PS50262">
    <property type="entry name" value="G_PROTEIN_RECEP_F1_2"/>
    <property type="match status" value="1"/>
</dbReference>
<evidence type="ECO:0000256" key="3">
    <source>
        <dbReference type="ARBA" id="ARBA00022692"/>
    </source>
</evidence>
<evidence type="ECO:0000256" key="10">
    <source>
        <dbReference type="SAM" id="Phobius"/>
    </source>
</evidence>
<dbReference type="SUPFAM" id="SSF81321">
    <property type="entry name" value="Family A G protein-coupled receptor-like"/>
    <property type="match status" value="1"/>
</dbReference>
<evidence type="ECO:0000259" key="11">
    <source>
        <dbReference type="PROSITE" id="PS50262"/>
    </source>
</evidence>
<dbReference type="Pfam" id="PF00001">
    <property type="entry name" value="7tm_1"/>
    <property type="match status" value="1"/>
</dbReference>
<evidence type="ECO:0000256" key="8">
    <source>
        <dbReference type="ARBA" id="ARBA00023224"/>
    </source>
</evidence>
<feature type="domain" description="G-protein coupled receptors family 1 profile" evidence="11">
    <location>
        <begin position="88"/>
        <end position="361"/>
    </location>
</feature>
<reference evidence="12" key="1">
    <citation type="submission" date="2019-08" db="EMBL/GenBank/DDBJ databases">
        <title>The improved chromosome-level genome for the pearl oyster Pinctada fucata martensii using PacBio sequencing and Hi-C.</title>
        <authorList>
            <person name="Zheng Z."/>
        </authorList>
    </citation>
    <scope>NUCLEOTIDE SEQUENCE</scope>
    <source>
        <strain evidence="12">ZZ-2019</strain>
        <tissue evidence="12">Adductor muscle</tissue>
    </source>
</reference>
<keyword evidence="8 9" id="KW-0807">Transducer</keyword>
<dbReference type="CDD" id="cd14993">
    <property type="entry name" value="7tmA_CCKR-like"/>
    <property type="match status" value="1"/>
</dbReference>
<sequence length="406" mass="46601">MNRKNISVIDKPLLTGDKDFDFLLSCLPFEHQNQTINLSWSCPAWLWNSSFWTVSVKEDNLLPIPLTHRTVVIFMVLYLIIISLAVLGNSCVLLIIGCIKRIKTVTDMYIISLAASDFMIATLNMPFQLYFIVANEWPTGGDAGLFLCKFSNFIQGVSVVASILTLLFIALDRYLVICSTSLAHKYHKQRTAAIIIVLVWGLSIAALSPHLFFQNLDKRIKIEESDGKLVMKGFGYLCAEFYPNEYFSKIYSALMYVLVYLVPIFIMAYSYAKIGHRLWIIKPIGIDSGSSRSHFRIIQRKKRIIKMLLLVVLAFTVLWLPYFTFSLYREFASATDQNFRMRSAILKLIGYSNCCVNPIIYTFLSRTFQNEFIKMCCKNRVIVTSSNYKTDSMKNSKKEGTRETKF</sequence>
<comment type="subcellular location">
    <subcellularLocation>
        <location evidence="1">Membrane</location>
        <topology evidence="1">Multi-pass membrane protein</topology>
    </subcellularLocation>
</comment>
<dbReference type="PROSITE" id="PS00237">
    <property type="entry name" value="G_PROTEIN_RECEP_F1_1"/>
    <property type="match status" value="1"/>
</dbReference>
<proteinExistence type="inferred from homology"/>
<comment type="similarity">
    <text evidence="2 9">Belongs to the G-protein coupled receptor 1 family.</text>
</comment>
<keyword evidence="4 10" id="KW-1133">Transmembrane helix</keyword>
<organism evidence="12 13">
    <name type="scientific">Pinctada imbricata</name>
    <name type="common">Atlantic pearl-oyster</name>
    <name type="synonym">Pinctada martensii</name>
    <dbReference type="NCBI Taxonomy" id="66713"/>
    <lineage>
        <taxon>Eukaryota</taxon>
        <taxon>Metazoa</taxon>
        <taxon>Spiralia</taxon>
        <taxon>Lophotrochozoa</taxon>
        <taxon>Mollusca</taxon>
        <taxon>Bivalvia</taxon>
        <taxon>Autobranchia</taxon>
        <taxon>Pteriomorphia</taxon>
        <taxon>Pterioida</taxon>
        <taxon>Pterioidea</taxon>
        <taxon>Pteriidae</taxon>
        <taxon>Pinctada</taxon>
    </lineage>
</organism>
<comment type="caution">
    <text evidence="12">The sequence shown here is derived from an EMBL/GenBank/DDBJ whole genome shotgun (WGS) entry which is preliminary data.</text>
</comment>
<evidence type="ECO:0000256" key="5">
    <source>
        <dbReference type="ARBA" id="ARBA00023040"/>
    </source>
</evidence>
<dbReference type="PRINTS" id="PR01012">
    <property type="entry name" value="NRPEPTIDEYR"/>
</dbReference>
<keyword evidence="3 9" id="KW-0812">Transmembrane</keyword>
<feature type="transmembrane region" description="Helical" evidence="10">
    <location>
        <begin position="344"/>
        <end position="364"/>
    </location>
</feature>